<sequence length="59" mass="6459">MMLHCIVGASCKEAPATTVLFAVRDHCSAAIDEAFAASGEAWHRKRPLRVEYAALTQTR</sequence>
<comment type="caution">
    <text evidence="1">The sequence shown here is derived from an EMBL/GenBank/DDBJ whole genome shotgun (WGS) entry which is preliminary data.</text>
</comment>
<accession>A0A4R2I2H4</accession>
<gene>
    <name evidence="1" type="ORF">EV148_10860</name>
</gene>
<evidence type="ECO:0000313" key="1">
    <source>
        <dbReference type="EMBL" id="TCO38224.1"/>
    </source>
</evidence>
<protein>
    <submittedName>
        <fullName evidence="1">Uncharacterized protein</fullName>
    </submittedName>
</protein>
<organism evidence="1 2">
    <name type="scientific">Dokdonella fugitiva</name>
    <dbReference type="NCBI Taxonomy" id="328517"/>
    <lineage>
        <taxon>Bacteria</taxon>
        <taxon>Pseudomonadati</taxon>
        <taxon>Pseudomonadota</taxon>
        <taxon>Gammaproteobacteria</taxon>
        <taxon>Lysobacterales</taxon>
        <taxon>Rhodanobacteraceae</taxon>
        <taxon>Dokdonella</taxon>
    </lineage>
</organism>
<name>A0A4R2I2H4_9GAMM</name>
<dbReference type="EMBL" id="SLWQ01000008">
    <property type="protein sequence ID" value="TCO38224.1"/>
    <property type="molecule type" value="Genomic_DNA"/>
</dbReference>
<proteinExistence type="predicted"/>
<evidence type="ECO:0000313" key="2">
    <source>
        <dbReference type="Proteomes" id="UP000294862"/>
    </source>
</evidence>
<dbReference type="Proteomes" id="UP000294862">
    <property type="component" value="Unassembled WGS sequence"/>
</dbReference>
<dbReference type="AlphaFoldDB" id="A0A4R2I2H4"/>
<reference evidence="1 2" key="1">
    <citation type="journal article" date="2015" name="Stand. Genomic Sci.">
        <title>Genomic Encyclopedia of Bacterial and Archaeal Type Strains, Phase III: the genomes of soil and plant-associated and newly described type strains.</title>
        <authorList>
            <person name="Whitman W.B."/>
            <person name="Woyke T."/>
            <person name="Klenk H.P."/>
            <person name="Zhou Y."/>
            <person name="Lilburn T.G."/>
            <person name="Beck B.J."/>
            <person name="De Vos P."/>
            <person name="Vandamme P."/>
            <person name="Eisen J.A."/>
            <person name="Garrity G."/>
            <person name="Hugenholtz P."/>
            <person name="Kyrpides N.C."/>
        </authorList>
    </citation>
    <scope>NUCLEOTIDE SEQUENCE [LARGE SCALE GENOMIC DNA]</scope>
    <source>
        <strain evidence="1 2">A3</strain>
    </source>
</reference>
<keyword evidence="2" id="KW-1185">Reference proteome</keyword>